<keyword evidence="6" id="KW-1185">Reference proteome</keyword>
<dbReference type="RefSeq" id="WP_181339987.1">
    <property type="nucleotide sequence ID" value="NZ_JAAKDE010000015.1"/>
</dbReference>
<protein>
    <submittedName>
        <fullName evidence="5">Extracellular solute-binding protein</fullName>
    </submittedName>
</protein>
<comment type="similarity">
    <text evidence="1">Belongs to the bacterial solute-binding protein 1 family.</text>
</comment>
<evidence type="ECO:0000256" key="3">
    <source>
        <dbReference type="ARBA" id="ARBA00022729"/>
    </source>
</evidence>
<keyword evidence="2" id="KW-0813">Transport</keyword>
<sequence>MKTLFGKVLLGSLLVLMLIAGAVPLFAAQKTEIELYYYKQEIVRQMKDMAAAFSKKYPDISIKLTMIPNDNMVTLKARMASGDAPAIIQLQSYAAVYEFAAAGWLADLTDEPVMAKVADGAKNAVTYNGRIYALPMDLAGIGIIYNKDIFDKYGLKPPTTFNELQQVCNTLKRNGVVPFSALLKANWSMGHIISMLHTTLAGDKLMPWMEKMNQGKASFADPIDTRQLFRLLDFYKANLHPNAAEMDQAEQHAAFAAGEAAMMVQGLWAYQACLQINPNLNCGFIPFPVSNNPADNKLFADVDSTFAIAATASPAEMRAAKLFLDWLSTPEAIKMWVEDCKLVPTFKGADVSKMEPPFQDLVRYMNEGKTNPWAFSMYPVAVFEDACKTGAQEYMLGLRDANSVIEFIDQTWKREISK</sequence>
<gene>
    <name evidence="5" type="ORF">G5B42_08240</name>
</gene>
<dbReference type="InterPro" id="IPR006061">
    <property type="entry name" value="SBP_1_CS"/>
</dbReference>
<dbReference type="Proteomes" id="UP000657177">
    <property type="component" value="Unassembled WGS sequence"/>
</dbReference>
<dbReference type="GO" id="GO:0055085">
    <property type="term" value="P:transmembrane transport"/>
    <property type="evidence" value="ECO:0007669"/>
    <property type="project" value="InterPro"/>
</dbReference>
<evidence type="ECO:0000256" key="4">
    <source>
        <dbReference type="SAM" id="SignalP"/>
    </source>
</evidence>
<keyword evidence="3 4" id="KW-0732">Signal</keyword>
<evidence type="ECO:0000256" key="1">
    <source>
        <dbReference type="ARBA" id="ARBA00008520"/>
    </source>
</evidence>
<organism evidence="5 6">
    <name type="scientific">Capillibacterium thermochitinicola</name>
    <dbReference type="NCBI Taxonomy" id="2699427"/>
    <lineage>
        <taxon>Bacteria</taxon>
        <taxon>Bacillati</taxon>
        <taxon>Bacillota</taxon>
        <taxon>Capillibacterium</taxon>
    </lineage>
</organism>
<proteinExistence type="inferred from homology"/>
<evidence type="ECO:0000313" key="6">
    <source>
        <dbReference type="Proteomes" id="UP000657177"/>
    </source>
</evidence>
<dbReference type="InterPro" id="IPR006059">
    <property type="entry name" value="SBP"/>
</dbReference>
<dbReference type="AlphaFoldDB" id="A0A8J6I1G5"/>
<dbReference type="PANTHER" id="PTHR43649:SF12">
    <property type="entry name" value="DIACETYLCHITOBIOSE BINDING PROTEIN DASA"/>
    <property type="match status" value="1"/>
</dbReference>
<feature type="chain" id="PRO_5035299363" evidence="4">
    <location>
        <begin position="28"/>
        <end position="418"/>
    </location>
</feature>
<dbReference type="PROSITE" id="PS01037">
    <property type="entry name" value="SBP_BACTERIAL_1"/>
    <property type="match status" value="1"/>
</dbReference>
<dbReference type="Gene3D" id="3.40.190.10">
    <property type="entry name" value="Periplasmic binding protein-like II"/>
    <property type="match status" value="2"/>
</dbReference>
<name>A0A8J6I1G5_9FIRM</name>
<accession>A0A8J6I1G5</accession>
<comment type="caution">
    <text evidence="5">The sequence shown here is derived from an EMBL/GenBank/DDBJ whole genome shotgun (WGS) entry which is preliminary data.</text>
</comment>
<reference evidence="5" key="1">
    <citation type="submission" date="2020-06" db="EMBL/GenBank/DDBJ databases">
        <title>Novel chitinolytic bacterium.</title>
        <authorList>
            <person name="Ungkulpasvich U."/>
            <person name="Kosugi A."/>
            <person name="Uke A."/>
        </authorList>
    </citation>
    <scope>NUCLEOTIDE SEQUENCE</scope>
    <source>
        <strain evidence="5">UUS1-1</strain>
    </source>
</reference>
<feature type="signal peptide" evidence="4">
    <location>
        <begin position="1"/>
        <end position="27"/>
    </location>
</feature>
<dbReference type="PANTHER" id="PTHR43649">
    <property type="entry name" value="ARABINOSE-BINDING PROTEIN-RELATED"/>
    <property type="match status" value="1"/>
</dbReference>
<dbReference type="Pfam" id="PF01547">
    <property type="entry name" value="SBP_bac_1"/>
    <property type="match status" value="1"/>
</dbReference>
<dbReference type="EMBL" id="JAAKDE010000015">
    <property type="protein sequence ID" value="MBA2133528.1"/>
    <property type="molecule type" value="Genomic_DNA"/>
</dbReference>
<evidence type="ECO:0000256" key="2">
    <source>
        <dbReference type="ARBA" id="ARBA00022448"/>
    </source>
</evidence>
<evidence type="ECO:0000313" key="5">
    <source>
        <dbReference type="EMBL" id="MBA2133528.1"/>
    </source>
</evidence>
<dbReference type="InterPro" id="IPR050490">
    <property type="entry name" value="Bact_solute-bd_prot1"/>
</dbReference>
<dbReference type="SUPFAM" id="SSF53850">
    <property type="entry name" value="Periplasmic binding protein-like II"/>
    <property type="match status" value="1"/>
</dbReference>